<feature type="compositionally biased region" description="Basic and acidic residues" evidence="1">
    <location>
        <begin position="125"/>
        <end position="143"/>
    </location>
</feature>
<feature type="region of interest" description="Disordered" evidence="1">
    <location>
        <begin position="120"/>
        <end position="143"/>
    </location>
</feature>
<proteinExistence type="predicted"/>
<evidence type="ECO:0000256" key="1">
    <source>
        <dbReference type="SAM" id="MobiDB-lite"/>
    </source>
</evidence>
<reference evidence="2" key="1">
    <citation type="submission" date="2020-05" db="EMBL/GenBank/DDBJ databases">
        <authorList>
            <person name="Chiriac C."/>
            <person name="Salcher M."/>
            <person name="Ghai R."/>
            <person name="Kavagutti S V."/>
        </authorList>
    </citation>
    <scope>NUCLEOTIDE SEQUENCE</scope>
</reference>
<gene>
    <name evidence="2" type="ORF">UFOVP190_452</name>
</gene>
<organism evidence="2">
    <name type="scientific">uncultured Caudovirales phage</name>
    <dbReference type="NCBI Taxonomy" id="2100421"/>
    <lineage>
        <taxon>Viruses</taxon>
        <taxon>Duplodnaviria</taxon>
        <taxon>Heunggongvirae</taxon>
        <taxon>Uroviricota</taxon>
        <taxon>Caudoviricetes</taxon>
        <taxon>Peduoviridae</taxon>
        <taxon>Maltschvirus</taxon>
        <taxon>Maltschvirus maltsch</taxon>
    </lineage>
</organism>
<accession>A0A6J7WL17</accession>
<protein>
    <submittedName>
        <fullName evidence="2">Uncharacterized protein</fullName>
    </submittedName>
</protein>
<dbReference type="EMBL" id="LR798243">
    <property type="protein sequence ID" value="CAB5215218.1"/>
    <property type="molecule type" value="Genomic_DNA"/>
</dbReference>
<name>A0A6J7WL17_9CAUD</name>
<evidence type="ECO:0000313" key="2">
    <source>
        <dbReference type="EMBL" id="CAB5215218.1"/>
    </source>
</evidence>
<sequence length="143" mass="16354">MFDKLKSFFKSPEPLTPVPNETIKAYAEEKKRTKKPAKSEKDIATEKGEPYVAILSVELDPENIGNGAFELDWNDKFITNLVRAGYQQKAGEEETVIVDRWFADVCKNVLSENFEQWEANQPFDARPRNVDRRDLGNGKTEVS</sequence>